<evidence type="ECO:0008006" key="3">
    <source>
        <dbReference type="Google" id="ProtNLM"/>
    </source>
</evidence>
<dbReference type="AlphaFoldDB" id="A0A8E1C2X8"/>
<proteinExistence type="predicted"/>
<accession>A0A8E1C2X8</accession>
<organism evidence="1 2">
    <name type="scientific">Sphingobium indicum F2</name>
    <dbReference type="NCBI Taxonomy" id="1450518"/>
    <lineage>
        <taxon>Bacteria</taxon>
        <taxon>Pseudomonadati</taxon>
        <taxon>Pseudomonadota</taxon>
        <taxon>Alphaproteobacteria</taxon>
        <taxon>Sphingomonadales</taxon>
        <taxon>Sphingomonadaceae</taxon>
        <taxon>Sphingobium</taxon>
    </lineage>
</organism>
<dbReference type="Gene3D" id="1.10.3230.30">
    <property type="entry name" value="Phage gp6-like head-tail connector protein"/>
    <property type="match status" value="1"/>
</dbReference>
<name>A0A8E1C2X8_9SPHN</name>
<dbReference type="EMBL" id="JANF02000048">
    <property type="protein sequence ID" value="KER36669.1"/>
    <property type="molecule type" value="Genomic_DNA"/>
</dbReference>
<dbReference type="NCBIfam" id="TIGR02215">
    <property type="entry name" value="phage_chp_gp8"/>
    <property type="match status" value="1"/>
</dbReference>
<dbReference type="Proteomes" id="UP000028135">
    <property type="component" value="Unassembled WGS sequence"/>
</dbReference>
<evidence type="ECO:0000313" key="1">
    <source>
        <dbReference type="EMBL" id="KER36669.1"/>
    </source>
</evidence>
<sequence>MLSAPIVITPPTADVIDLEEVKLFLRYDGTELDGEIADHVRAAVAEIERTTATRLADQVVEVRCDRFADLSHLQVGPVSAIVSIAYEDPGGVATTLAADAYELVGAGLEMGVRPAFGYSWPATRAAAGVIAVRLQVGYAADALPATLKLALKMLVRSKFDGTPFDLFEATVNDRIWL</sequence>
<dbReference type="RefSeq" id="WP_020820907.1">
    <property type="nucleotide sequence ID" value="NZ_JANF02000048.1"/>
</dbReference>
<comment type="caution">
    <text evidence="1">The sequence shown here is derived from an EMBL/GenBank/DDBJ whole genome shotgun (WGS) entry which is preliminary data.</text>
</comment>
<dbReference type="InterPro" id="IPR011738">
    <property type="entry name" value="Phage_CHP"/>
</dbReference>
<evidence type="ECO:0000313" key="2">
    <source>
        <dbReference type="Proteomes" id="UP000028135"/>
    </source>
</evidence>
<reference evidence="1 2" key="1">
    <citation type="submission" date="2014-05" db="EMBL/GenBank/DDBJ databases">
        <title>Genome Announcement of Sphingobium lucknowense F2.</title>
        <authorList>
            <person name="Lal R."/>
            <person name="Negi V."/>
            <person name="Lata P."/>
            <person name="Sangwan N."/>
            <person name="Gupta S.K."/>
            <person name="Rao D.L.N."/>
            <person name="Das S."/>
        </authorList>
    </citation>
    <scope>NUCLEOTIDE SEQUENCE [LARGE SCALE GENOMIC DNA]</scope>
    <source>
        <strain evidence="1 2">F2</strain>
    </source>
</reference>
<protein>
    <recommendedName>
        <fullName evidence="3">Phage gp6-like head-tail connector protein</fullName>
    </recommendedName>
</protein>
<gene>
    <name evidence="1" type="ORF">AL00_09345</name>
</gene>